<dbReference type="Pfam" id="PF06163">
    <property type="entry name" value="DUF977"/>
    <property type="match status" value="1"/>
</dbReference>
<organism evidence="1 2">
    <name type="scientific">Leclercia adecarboxylata</name>
    <dbReference type="NCBI Taxonomy" id="83655"/>
    <lineage>
        <taxon>Bacteria</taxon>
        <taxon>Pseudomonadati</taxon>
        <taxon>Pseudomonadota</taxon>
        <taxon>Gammaproteobacteria</taxon>
        <taxon>Enterobacterales</taxon>
        <taxon>Enterobacteriaceae</taxon>
        <taxon>Leclercia</taxon>
    </lineage>
</organism>
<dbReference type="Gene3D" id="1.10.10.10">
    <property type="entry name" value="Winged helix-like DNA-binding domain superfamily/Winged helix DNA-binding domain"/>
    <property type="match status" value="1"/>
</dbReference>
<name>A0A855EG55_9ENTR</name>
<accession>A0A855EG55</accession>
<sequence length="90" mass="10571">MPRPKTHRERTLFIAWIIEMVKKHGHATTNDVVAMFGLHRNTAEKYIRAAVKQGHLIRHGRCGVFRDQRAVIDFDMERYTHRMTANETKA</sequence>
<dbReference type="InterPro" id="IPR036388">
    <property type="entry name" value="WH-like_DNA-bd_sf"/>
</dbReference>
<reference evidence="2" key="1">
    <citation type="submission" date="2017-09" db="EMBL/GenBank/DDBJ databases">
        <title>FDA dAtabase for Regulatory Grade micrObial Sequences (FDA-ARGOS): Supporting development and validation of Infectious Disease Dx tests.</title>
        <authorList>
            <person name="Minogue T."/>
            <person name="Wolcott M."/>
            <person name="Wasieloski L."/>
            <person name="Aguilar W."/>
            <person name="Moore D."/>
            <person name="Tallon L."/>
            <person name="Sadzewicz L."/>
            <person name="Ott S."/>
            <person name="Zhao X."/>
            <person name="Nagaraj S."/>
            <person name="Vavikolanu K."/>
            <person name="Aluvathingal J."/>
            <person name="Nadendla S."/>
            <person name="Sichtig H."/>
        </authorList>
    </citation>
    <scope>NUCLEOTIDE SEQUENCE [LARGE SCALE GENOMIC DNA]</scope>
    <source>
        <strain evidence="2">FDAARGOS_404</strain>
    </source>
</reference>
<evidence type="ECO:0000313" key="2">
    <source>
        <dbReference type="Proteomes" id="UP000222768"/>
    </source>
</evidence>
<proteinExistence type="predicted"/>
<dbReference type="InterPro" id="IPR010382">
    <property type="entry name" value="DUF977"/>
</dbReference>
<gene>
    <name evidence="1" type="ORF">CRX53_07125</name>
</gene>
<protein>
    <submittedName>
        <fullName evidence="1">DUF977 domain-containing protein</fullName>
    </submittedName>
</protein>
<dbReference type="RefSeq" id="WP_032617606.1">
    <property type="nucleotide sequence ID" value="NZ_CP083630.1"/>
</dbReference>
<dbReference type="AlphaFoldDB" id="A0A855EG55"/>
<dbReference type="Proteomes" id="UP000222768">
    <property type="component" value="Unassembled WGS sequence"/>
</dbReference>
<dbReference type="EMBL" id="PDLK01000002">
    <property type="protein sequence ID" value="PHH03759.1"/>
    <property type="molecule type" value="Genomic_DNA"/>
</dbReference>
<comment type="caution">
    <text evidence="1">The sequence shown here is derived from an EMBL/GenBank/DDBJ whole genome shotgun (WGS) entry which is preliminary data.</text>
</comment>
<evidence type="ECO:0000313" key="1">
    <source>
        <dbReference type="EMBL" id="PHH03759.1"/>
    </source>
</evidence>